<evidence type="ECO:0000256" key="1">
    <source>
        <dbReference type="SAM" id="MobiDB-lite"/>
    </source>
</evidence>
<keyword evidence="3" id="KW-1185">Reference proteome</keyword>
<evidence type="ECO:0000313" key="3">
    <source>
        <dbReference type="Proteomes" id="UP000516437"/>
    </source>
</evidence>
<name>A0A6A1V7M8_9ROSI</name>
<dbReference type="AlphaFoldDB" id="A0A6A1V7M8"/>
<accession>A0A6A1V7M8</accession>
<comment type="caution">
    <text evidence="2">The sequence shown here is derived from an EMBL/GenBank/DDBJ whole genome shotgun (WGS) entry which is preliminary data.</text>
</comment>
<reference evidence="2 3" key="1">
    <citation type="journal article" date="2019" name="Plant Biotechnol. J.">
        <title>The red bayberry genome and genetic basis of sex determination.</title>
        <authorList>
            <person name="Jia H.M."/>
            <person name="Jia H.J."/>
            <person name="Cai Q.L."/>
            <person name="Wang Y."/>
            <person name="Zhao H.B."/>
            <person name="Yang W.F."/>
            <person name="Wang G.Y."/>
            <person name="Li Y.H."/>
            <person name="Zhan D.L."/>
            <person name="Shen Y.T."/>
            <person name="Niu Q.F."/>
            <person name="Chang L."/>
            <person name="Qiu J."/>
            <person name="Zhao L."/>
            <person name="Xie H.B."/>
            <person name="Fu W.Y."/>
            <person name="Jin J."/>
            <person name="Li X.W."/>
            <person name="Jiao Y."/>
            <person name="Zhou C.C."/>
            <person name="Tu T."/>
            <person name="Chai C.Y."/>
            <person name="Gao J.L."/>
            <person name="Fan L.J."/>
            <person name="van de Weg E."/>
            <person name="Wang J.Y."/>
            <person name="Gao Z.S."/>
        </authorList>
    </citation>
    <scope>NUCLEOTIDE SEQUENCE [LARGE SCALE GENOMIC DNA]</scope>
    <source>
        <tissue evidence="2">Leaves</tissue>
    </source>
</reference>
<feature type="compositionally biased region" description="Polar residues" evidence="1">
    <location>
        <begin position="182"/>
        <end position="194"/>
    </location>
</feature>
<gene>
    <name evidence="2" type="ORF">CJ030_MR6G005862</name>
</gene>
<organism evidence="2 3">
    <name type="scientific">Morella rubra</name>
    <name type="common">Chinese bayberry</name>
    <dbReference type="NCBI Taxonomy" id="262757"/>
    <lineage>
        <taxon>Eukaryota</taxon>
        <taxon>Viridiplantae</taxon>
        <taxon>Streptophyta</taxon>
        <taxon>Embryophyta</taxon>
        <taxon>Tracheophyta</taxon>
        <taxon>Spermatophyta</taxon>
        <taxon>Magnoliopsida</taxon>
        <taxon>eudicotyledons</taxon>
        <taxon>Gunneridae</taxon>
        <taxon>Pentapetalae</taxon>
        <taxon>rosids</taxon>
        <taxon>fabids</taxon>
        <taxon>Fagales</taxon>
        <taxon>Myricaceae</taxon>
        <taxon>Morella</taxon>
    </lineage>
</organism>
<feature type="region of interest" description="Disordered" evidence="1">
    <location>
        <begin position="212"/>
        <end position="277"/>
    </location>
</feature>
<dbReference type="EMBL" id="RXIC02000024">
    <property type="protein sequence ID" value="KAB1208753.1"/>
    <property type="molecule type" value="Genomic_DNA"/>
</dbReference>
<dbReference type="PANTHER" id="PTHR33116:SF86">
    <property type="entry name" value="REVERSE TRANSCRIPTASE DOMAIN-CONTAINING PROTEIN"/>
    <property type="match status" value="1"/>
</dbReference>
<protein>
    <submittedName>
        <fullName evidence="2">Uncharacterized protein</fullName>
    </submittedName>
</protein>
<feature type="compositionally biased region" description="Basic and acidic residues" evidence="1">
    <location>
        <begin position="219"/>
        <end position="230"/>
    </location>
</feature>
<dbReference type="OrthoDB" id="1750790at2759"/>
<proteinExistence type="predicted"/>
<evidence type="ECO:0000313" key="2">
    <source>
        <dbReference type="EMBL" id="KAB1208753.1"/>
    </source>
</evidence>
<feature type="region of interest" description="Disordered" evidence="1">
    <location>
        <begin position="180"/>
        <end position="199"/>
    </location>
</feature>
<dbReference type="Proteomes" id="UP000516437">
    <property type="component" value="Chromosome 6"/>
</dbReference>
<sequence length="757" mass="85485">MDNKVISSWSGVGKVEAVSVDEEDTAMEQCLVGTLIRINPLTKLGSEWLFSKLGTSSKTWKWKRLTMIALFFSFPSAGCRQRVLDQSPWTIKGFPLLLKPLMPNETVQEVDLTSFPVWVQVHGLPMGQATRGMAESATRRIGEVMEVDFRSQKAVWVTQYIRVKVLINIQQALSPGPHKVITKNSDSSTQSNPVFSHPPRIDQSLTVVVEPSGSQVHPWRRDPAAERKETIGASRASGKEQRVYKSDMGAGPVRAGTDLGREVSDGQAPDGRDTPNTTELVGSFSYLLDKVVSAEKAWLESLEHELDLVRLIGKEKSKDKEVVDEELVQVIKAYKVGQAVEGPLMVFKGLCFSHAALTSKGGLDPFILDEQPCPGLRKAKFTAGVKLKAPMEDSQKINKGKSAIFCSRNTHPDMVRGMCSTLDIRKMDLGSKYLRLPLFIGRSKKRAFEDVKEKVFSKVADWKMRTLSQAEHTTLIKAVATAMPLYCMSTFLLPKCWCLEIDRLLKDFWWGFPSHKKRNFTPRAWEAICLPKDVGGLGMRKMYETNLALVAKMGWKFYSSPDSLWVRLAKLKYPNQTPLSHSDSIQGSVIWRGILQFAPLLRSGLCLKPRIGRSILLQGDPWLPGRVDCMPEWRDEALLDSNIRFVSDLVLEGENRWNDVLIHHLFSAHSARDILRMQVPTQELHDWWLWKKEQNGMYSVKYVVLAEQCDRASGSPELSSFSWSKLWKLNLQDRLKFFLWKVAVGVLKTRGLLGRIL</sequence>
<dbReference type="PANTHER" id="PTHR33116">
    <property type="entry name" value="REVERSE TRANSCRIPTASE ZINC-BINDING DOMAIN-CONTAINING PROTEIN-RELATED-RELATED"/>
    <property type="match status" value="1"/>
</dbReference>